<keyword evidence="4" id="KW-0238">DNA-binding</keyword>
<evidence type="ECO:0000256" key="1">
    <source>
        <dbReference type="ARBA" id="ARBA00005446"/>
    </source>
</evidence>
<dbReference type="InterPro" id="IPR011545">
    <property type="entry name" value="DEAD/DEAH_box_helicase_dom"/>
</dbReference>
<comment type="similarity">
    <text evidence="1">Belongs to the helicase family. RecQ subfamily.</text>
</comment>
<dbReference type="GO" id="GO:0005694">
    <property type="term" value="C:chromosome"/>
    <property type="evidence" value="ECO:0007669"/>
    <property type="project" value="TreeGrafter"/>
</dbReference>
<keyword evidence="5" id="KW-0413">Isomerase</keyword>
<dbReference type="AlphaFoldDB" id="A0AAW0BM03"/>
<organism evidence="10 11">
    <name type="scientific">Favolaschia claudopus</name>
    <dbReference type="NCBI Taxonomy" id="2862362"/>
    <lineage>
        <taxon>Eukaryota</taxon>
        <taxon>Fungi</taxon>
        <taxon>Dikarya</taxon>
        <taxon>Basidiomycota</taxon>
        <taxon>Agaricomycotina</taxon>
        <taxon>Agaricomycetes</taxon>
        <taxon>Agaricomycetidae</taxon>
        <taxon>Agaricales</taxon>
        <taxon>Marasmiineae</taxon>
        <taxon>Mycenaceae</taxon>
        <taxon>Favolaschia</taxon>
    </lineage>
</organism>
<dbReference type="GO" id="GO:0005737">
    <property type="term" value="C:cytoplasm"/>
    <property type="evidence" value="ECO:0007669"/>
    <property type="project" value="TreeGrafter"/>
</dbReference>
<gene>
    <name evidence="10" type="ORF">R3P38DRAFT_3395006</name>
</gene>
<evidence type="ECO:0000256" key="2">
    <source>
        <dbReference type="ARBA" id="ARBA00022741"/>
    </source>
</evidence>
<evidence type="ECO:0000256" key="4">
    <source>
        <dbReference type="ARBA" id="ARBA00023125"/>
    </source>
</evidence>
<accession>A0AAW0BM03</accession>
<dbReference type="PANTHER" id="PTHR13710:SF105">
    <property type="entry name" value="ATP-DEPENDENT DNA HELICASE Q1"/>
    <property type="match status" value="1"/>
</dbReference>
<dbReference type="SMART" id="SM00490">
    <property type="entry name" value="HELICc"/>
    <property type="match status" value="1"/>
</dbReference>
<dbReference type="PANTHER" id="PTHR13710">
    <property type="entry name" value="DNA HELICASE RECQ FAMILY MEMBER"/>
    <property type="match status" value="1"/>
</dbReference>
<reference evidence="10 11" key="1">
    <citation type="journal article" date="2024" name="J Genomics">
        <title>Draft genome sequencing and assembly of Favolaschia claudopus CIRM-BRFM 2984 isolated from oak limbs.</title>
        <authorList>
            <person name="Navarro D."/>
            <person name="Drula E."/>
            <person name="Chaduli D."/>
            <person name="Cazenave R."/>
            <person name="Ahrendt S."/>
            <person name="Wang J."/>
            <person name="Lipzen A."/>
            <person name="Daum C."/>
            <person name="Barry K."/>
            <person name="Grigoriev I.V."/>
            <person name="Favel A."/>
            <person name="Rosso M.N."/>
            <person name="Martin F."/>
        </authorList>
    </citation>
    <scope>NUCLEOTIDE SEQUENCE [LARGE SCALE GENOMIC DNA]</scope>
    <source>
        <strain evidence="10 11">CIRM-BRFM 2984</strain>
    </source>
</reference>
<dbReference type="GO" id="GO:0016787">
    <property type="term" value="F:hydrolase activity"/>
    <property type="evidence" value="ECO:0007669"/>
    <property type="project" value="UniProtKB-KW"/>
</dbReference>
<evidence type="ECO:0000256" key="6">
    <source>
        <dbReference type="ARBA" id="ARBA00034617"/>
    </source>
</evidence>
<proteinExistence type="inferred from homology"/>
<keyword evidence="10" id="KW-0378">Hydrolase</keyword>
<keyword evidence="3" id="KW-0067">ATP-binding</keyword>
<dbReference type="PROSITE" id="PS51192">
    <property type="entry name" value="HELICASE_ATP_BIND_1"/>
    <property type="match status" value="1"/>
</dbReference>
<dbReference type="EMBL" id="JAWWNJ010000030">
    <property type="protein sequence ID" value="KAK7027150.1"/>
    <property type="molecule type" value="Genomic_DNA"/>
</dbReference>
<evidence type="ECO:0000313" key="10">
    <source>
        <dbReference type="EMBL" id="KAK7027150.1"/>
    </source>
</evidence>
<dbReference type="GO" id="GO:0000724">
    <property type="term" value="P:double-strand break repair via homologous recombination"/>
    <property type="evidence" value="ECO:0007669"/>
    <property type="project" value="TreeGrafter"/>
</dbReference>
<dbReference type="GO" id="GO:0009378">
    <property type="term" value="F:four-way junction helicase activity"/>
    <property type="evidence" value="ECO:0007669"/>
    <property type="project" value="TreeGrafter"/>
</dbReference>
<sequence length="585" mass="65016">MDSSPPIQVVSQPETPAQWMERVLSARCKLTRLRPFQLDLALEIDNKKNVFCVIATGMGKTVVLMAGAMAASARSEKGIALLIVPTKVLVEQQAEVASRRGLRVLAINQDTVHDARLVGRDLFRELAEGDDVRMGVMTPKMLCETEMTALLRKAAFVNLVRWVSIAEVQLVRQAGVFQAGYNSLVYLHIRLPKSTVYTLASATAPPAQAVIIAKSLGLQPGTYKHARYSVDRPNLKYIPRFFQHPTTTRHFLDVSFVVPINMKIAADILPTIMFAETILRGDQLMIYLDGLMPADIPGREHIIKTYTSLSTPKYRAQLKKDFEAGKTRILIVTDTATYGFDIACVRQAIVFDLPKDLGKLEQQLGRAGRDGEPARVIAFAPEWVRQQPPGSDDSSAKAKADAAKRAELPASLVHWFNPTSTCCSRAVSMEHNGEVYIDRGPDCCVPIHDPNGSAADLAMVDRWAKHFEENQANVAAPRKESLYQMLDHWRHKTWASIRPSEDDPSECFLPECVLNAIVEKAHICTSLENLRVISEGFKFMDKYGSQLLKYLTEILDGFKQILADREEVGGVKSALVDRLSTAFIA</sequence>
<feature type="domain" description="Helicase ATP-binding" evidence="8">
    <location>
        <begin position="41"/>
        <end position="222"/>
    </location>
</feature>
<dbReference type="GO" id="GO:0043138">
    <property type="term" value="F:3'-5' DNA helicase activity"/>
    <property type="evidence" value="ECO:0007669"/>
    <property type="project" value="UniProtKB-EC"/>
</dbReference>
<dbReference type="Pfam" id="PF00271">
    <property type="entry name" value="Helicase_C"/>
    <property type="match status" value="1"/>
</dbReference>
<dbReference type="Pfam" id="PF00270">
    <property type="entry name" value="DEAD"/>
    <property type="match status" value="1"/>
</dbReference>
<evidence type="ECO:0000259" key="9">
    <source>
        <dbReference type="PROSITE" id="PS51194"/>
    </source>
</evidence>
<comment type="caution">
    <text evidence="10">The sequence shown here is derived from an EMBL/GenBank/DDBJ whole genome shotgun (WGS) entry which is preliminary data.</text>
</comment>
<dbReference type="GO" id="GO:0003677">
    <property type="term" value="F:DNA binding"/>
    <property type="evidence" value="ECO:0007669"/>
    <property type="project" value="UniProtKB-KW"/>
</dbReference>
<keyword evidence="11" id="KW-1185">Reference proteome</keyword>
<protein>
    <recommendedName>
        <fullName evidence="7">DNA 3'-5' helicase</fullName>
        <ecNumber evidence="7">5.6.2.4</ecNumber>
    </recommendedName>
</protein>
<dbReference type="Gene3D" id="3.40.50.300">
    <property type="entry name" value="P-loop containing nucleotide triphosphate hydrolases"/>
    <property type="match status" value="2"/>
</dbReference>
<evidence type="ECO:0000259" key="8">
    <source>
        <dbReference type="PROSITE" id="PS51192"/>
    </source>
</evidence>
<evidence type="ECO:0000256" key="5">
    <source>
        <dbReference type="ARBA" id="ARBA00023235"/>
    </source>
</evidence>
<name>A0AAW0BM03_9AGAR</name>
<dbReference type="InterPro" id="IPR027417">
    <property type="entry name" value="P-loop_NTPase"/>
</dbReference>
<dbReference type="Proteomes" id="UP001362999">
    <property type="component" value="Unassembled WGS sequence"/>
</dbReference>
<dbReference type="PROSITE" id="PS51194">
    <property type="entry name" value="HELICASE_CTER"/>
    <property type="match status" value="1"/>
</dbReference>
<dbReference type="InterPro" id="IPR014001">
    <property type="entry name" value="Helicase_ATP-bd"/>
</dbReference>
<comment type="catalytic activity">
    <reaction evidence="6">
        <text>Couples ATP hydrolysis with the unwinding of duplex DNA by translocating in the 3'-5' direction.</text>
        <dbReference type="EC" id="5.6.2.4"/>
    </reaction>
</comment>
<dbReference type="GO" id="GO:0005524">
    <property type="term" value="F:ATP binding"/>
    <property type="evidence" value="ECO:0007669"/>
    <property type="project" value="UniProtKB-KW"/>
</dbReference>
<evidence type="ECO:0000256" key="3">
    <source>
        <dbReference type="ARBA" id="ARBA00022840"/>
    </source>
</evidence>
<dbReference type="InterPro" id="IPR001650">
    <property type="entry name" value="Helicase_C-like"/>
</dbReference>
<dbReference type="SMART" id="SM00487">
    <property type="entry name" value="DEXDc"/>
    <property type="match status" value="1"/>
</dbReference>
<dbReference type="SUPFAM" id="SSF52540">
    <property type="entry name" value="P-loop containing nucleoside triphosphate hydrolases"/>
    <property type="match status" value="2"/>
</dbReference>
<feature type="domain" description="Helicase C-terminal" evidence="9">
    <location>
        <begin position="261"/>
        <end position="420"/>
    </location>
</feature>
<evidence type="ECO:0000313" key="11">
    <source>
        <dbReference type="Proteomes" id="UP001362999"/>
    </source>
</evidence>
<evidence type="ECO:0000256" key="7">
    <source>
        <dbReference type="ARBA" id="ARBA00034808"/>
    </source>
</evidence>
<keyword evidence="2" id="KW-0547">Nucleotide-binding</keyword>
<dbReference type="EC" id="5.6.2.4" evidence="7"/>